<proteinExistence type="predicted"/>
<evidence type="ECO:0000256" key="1">
    <source>
        <dbReference type="SAM" id="MobiDB-lite"/>
    </source>
</evidence>
<feature type="non-terminal residue" evidence="2">
    <location>
        <position position="72"/>
    </location>
</feature>
<accession>A0A9N9H9I1</accession>
<comment type="caution">
    <text evidence="2">The sequence shown here is derived from an EMBL/GenBank/DDBJ whole genome shotgun (WGS) entry which is preliminary data.</text>
</comment>
<gene>
    <name evidence="2" type="ORF">POCULU_LOCUS10265</name>
</gene>
<keyword evidence="3" id="KW-1185">Reference proteome</keyword>
<dbReference type="AlphaFoldDB" id="A0A9N9H9I1"/>
<organism evidence="2 3">
    <name type="scientific">Paraglomus occultum</name>
    <dbReference type="NCBI Taxonomy" id="144539"/>
    <lineage>
        <taxon>Eukaryota</taxon>
        <taxon>Fungi</taxon>
        <taxon>Fungi incertae sedis</taxon>
        <taxon>Mucoromycota</taxon>
        <taxon>Glomeromycotina</taxon>
        <taxon>Glomeromycetes</taxon>
        <taxon>Paraglomerales</taxon>
        <taxon>Paraglomeraceae</taxon>
        <taxon>Paraglomus</taxon>
    </lineage>
</organism>
<dbReference type="Proteomes" id="UP000789572">
    <property type="component" value="Unassembled WGS sequence"/>
</dbReference>
<evidence type="ECO:0000313" key="2">
    <source>
        <dbReference type="EMBL" id="CAG8657190.1"/>
    </source>
</evidence>
<feature type="region of interest" description="Disordered" evidence="1">
    <location>
        <begin position="1"/>
        <end position="23"/>
    </location>
</feature>
<feature type="compositionally biased region" description="Basic residues" evidence="1">
    <location>
        <begin position="41"/>
        <end position="60"/>
    </location>
</feature>
<protein>
    <submittedName>
        <fullName evidence="2">1047_t:CDS:1</fullName>
    </submittedName>
</protein>
<name>A0A9N9H9I1_9GLOM</name>
<dbReference type="EMBL" id="CAJVPJ010004959">
    <property type="protein sequence ID" value="CAG8657190.1"/>
    <property type="molecule type" value="Genomic_DNA"/>
</dbReference>
<evidence type="ECO:0000313" key="3">
    <source>
        <dbReference type="Proteomes" id="UP000789572"/>
    </source>
</evidence>
<sequence>MPRNNSEKHKQNGPTLPDSIREELEVNGVDNRKFEKKFKNRAKNRKEKRKLQRLEKKRKGVPVLINSDGTQT</sequence>
<feature type="compositionally biased region" description="Basic and acidic residues" evidence="1">
    <location>
        <begin position="1"/>
        <end position="10"/>
    </location>
</feature>
<reference evidence="2" key="1">
    <citation type="submission" date="2021-06" db="EMBL/GenBank/DDBJ databases">
        <authorList>
            <person name="Kallberg Y."/>
            <person name="Tangrot J."/>
            <person name="Rosling A."/>
        </authorList>
    </citation>
    <scope>NUCLEOTIDE SEQUENCE</scope>
    <source>
        <strain evidence="2">IA702</strain>
    </source>
</reference>
<feature type="region of interest" description="Disordered" evidence="1">
    <location>
        <begin position="41"/>
        <end position="72"/>
    </location>
</feature>